<evidence type="ECO:0000256" key="1">
    <source>
        <dbReference type="ARBA" id="ARBA00022664"/>
    </source>
</evidence>
<feature type="region of interest" description="Disordered" evidence="2">
    <location>
        <begin position="145"/>
        <end position="869"/>
    </location>
</feature>
<dbReference type="EMBL" id="CAJGYO010000001">
    <property type="protein sequence ID" value="CAD6203051.1"/>
    <property type="molecule type" value="Genomic_DNA"/>
</dbReference>
<dbReference type="GO" id="GO:0003723">
    <property type="term" value="F:RNA binding"/>
    <property type="evidence" value="ECO:0007669"/>
    <property type="project" value="TreeGrafter"/>
</dbReference>
<feature type="compositionally biased region" description="Basic and acidic residues" evidence="2">
    <location>
        <begin position="673"/>
        <end position="704"/>
    </location>
</feature>
<keyword evidence="5" id="KW-1185">Reference proteome</keyword>
<feature type="compositionally biased region" description="Basic residues" evidence="2">
    <location>
        <begin position="758"/>
        <end position="775"/>
    </location>
</feature>
<gene>
    <name evidence="4" type="ORF">NCGR_LOCUS1287</name>
</gene>
<feature type="compositionally biased region" description="Basic and acidic residues" evidence="2">
    <location>
        <begin position="711"/>
        <end position="731"/>
    </location>
</feature>
<name>A0A811M8C8_9POAL</name>
<feature type="compositionally biased region" description="Basic and acidic residues" evidence="2">
    <location>
        <begin position="859"/>
        <end position="869"/>
    </location>
</feature>
<dbReference type="GO" id="GO:0005681">
    <property type="term" value="C:spliceosomal complex"/>
    <property type="evidence" value="ECO:0007669"/>
    <property type="project" value="TreeGrafter"/>
</dbReference>
<accession>A0A811M8C8</accession>
<feature type="compositionally biased region" description="Basic residues" evidence="2">
    <location>
        <begin position="806"/>
        <end position="828"/>
    </location>
</feature>
<feature type="compositionally biased region" description="Basic and acidic residues" evidence="2">
    <location>
        <begin position="145"/>
        <end position="164"/>
    </location>
</feature>
<evidence type="ECO:0000256" key="2">
    <source>
        <dbReference type="SAM" id="MobiDB-lite"/>
    </source>
</evidence>
<dbReference type="SUPFAM" id="SSF101233">
    <property type="entry name" value="PWI domain"/>
    <property type="match status" value="1"/>
</dbReference>
<comment type="caution">
    <text evidence="4">The sequence shown here is derived from an EMBL/GenBank/DDBJ whole genome shotgun (WGS) entry which is preliminary data.</text>
</comment>
<evidence type="ECO:0000259" key="3">
    <source>
        <dbReference type="PROSITE" id="PS51025"/>
    </source>
</evidence>
<proteinExistence type="predicted"/>
<dbReference type="InterPro" id="IPR002483">
    <property type="entry name" value="PWI_dom"/>
</dbReference>
<keyword evidence="1" id="KW-0507">mRNA processing</keyword>
<feature type="compositionally biased region" description="Low complexity" evidence="2">
    <location>
        <begin position="212"/>
        <end position="232"/>
    </location>
</feature>
<reference evidence="4" key="1">
    <citation type="submission" date="2020-10" db="EMBL/GenBank/DDBJ databases">
        <authorList>
            <person name="Han B."/>
            <person name="Lu T."/>
            <person name="Zhao Q."/>
            <person name="Huang X."/>
            <person name="Zhao Y."/>
        </authorList>
    </citation>
    <scope>NUCLEOTIDE SEQUENCE</scope>
</reference>
<sequence length="889" mass="101546">MSGGFFRGTSADQDTRFSNKQAKLLKTQKFAPELDHLVDMSKVKMDVMKPWIAKRVTELLGFEDEVLINFIYGLLEEKEADGKKIQIQLTGFMEKNTVKFMKELWSLLLSAQQNASGVPQQFLDEKEAEIQQKKAEDDRIAQEIQKKREKEGRDSELEKNKITDGDAGNSRSYGDPVGSALNSTNFNADEEKDNDIKRSLRPKNRGSRRSRSISLSPRGRQRSISPRNNSRSPPRRSRSIDRHRRSSRRSTSPRRSVSPRRHSPRSTPSISRRRSPYSRRGSPSLSRYPSPSSRRRSPLRRKSPSSGPRRSPSPRHRRSPARAPRRSPSPTSRRSPVRRRFSPGRRPSPSPARRRPRSPSPGKRRPRSPSPGRRRPRSPSPGRRRPRSPSPGWRRPRSPSPGWRRPRSPSPGRRRPRSPSPGRRRPRSPSPGRRRPRSPSPGSRKPWSPSPIRRRSPSPKRRRRSPSSPKTRSANRRSSPQGRRSISLNTSRSPNRSCRSLSRDIEKETNGTPSMKDRGLHPRGQEQKSDDDNDRDDARIGGHNSPDSEHRLSKSLRSPNYEERNSTRDSSFMNSGKPIPSQGSTDTSGDEEGSRARENTRKANSARRKTKDFSAGLQLKKIGAGDSSPREKSPFSLRQSGRGVPKKHPDQLSESSEDELVGRRTKCQTDSPEDPRGKQRSPTRIENDESKDGRNSEHVMRGLCDESDDAIDAKKYLSKVNEDSHSEDGSPLKKTKKRTYGNSHIDSGSSGSEEPDKHRSHSEKRRHKKAHKHRKQYDGSSESDSEPDGKEAKRRRKEEKRLRKEERRRRREERHRRRAERHASKQKLKNTDTATVPSDSEKDRDSDSDVAVRKRGSHAGREESDQKKLEIELREKALESLRAKKAINN</sequence>
<dbReference type="Pfam" id="PF01480">
    <property type="entry name" value="PWI"/>
    <property type="match status" value="1"/>
</dbReference>
<feature type="compositionally biased region" description="Polar residues" evidence="2">
    <location>
        <begin position="740"/>
        <end position="752"/>
    </location>
</feature>
<evidence type="ECO:0000313" key="4">
    <source>
        <dbReference type="EMBL" id="CAD6203051.1"/>
    </source>
</evidence>
<dbReference type="Proteomes" id="UP000604825">
    <property type="component" value="Unassembled WGS sequence"/>
</dbReference>
<feature type="compositionally biased region" description="Basic residues" evidence="2">
    <location>
        <begin position="199"/>
        <end position="211"/>
    </location>
</feature>
<feature type="compositionally biased region" description="Polar residues" evidence="2">
    <location>
        <begin position="476"/>
        <end position="500"/>
    </location>
</feature>
<protein>
    <recommendedName>
        <fullName evidence="3">PWI domain-containing protein</fullName>
    </recommendedName>
</protein>
<dbReference type="AlphaFoldDB" id="A0A811M8C8"/>
<feature type="compositionally biased region" description="Basic residues" evidence="2">
    <location>
        <begin position="233"/>
        <end position="264"/>
    </location>
</feature>
<dbReference type="InterPro" id="IPR036483">
    <property type="entry name" value="PWI_dom_sf"/>
</dbReference>
<evidence type="ECO:0000313" key="5">
    <source>
        <dbReference type="Proteomes" id="UP000604825"/>
    </source>
</evidence>
<dbReference type="PROSITE" id="PS51025">
    <property type="entry name" value="PWI"/>
    <property type="match status" value="1"/>
</dbReference>
<feature type="domain" description="PWI" evidence="3">
    <location>
        <begin position="27"/>
        <end position="125"/>
    </location>
</feature>
<dbReference type="SMART" id="SM00311">
    <property type="entry name" value="PWI"/>
    <property type="match status" value="1"/>
</dbReference>
<dbReference type="PANTHER" id="PTHR23148">
    <property type="entry name" value="SERINE/ARGININE REGULATED NUCLEAR MATRIX PROTEIN"/>
    <property type="match status" value="1"/>
</dbReference>
<organism evidence="4 5">
    <name type="scientific">Miscanthus lutarioriparius</name>
    <dbReference type="NCBI Taxonomy" id="422564"/>
    <lineage>
        <taxon>Eukaryota</taxon>
        <taxon>Viridiplantae</taxon>
        <taxon>Streptophyta</taxon>
        <taxon>Embryophyta</taxon>
        <taxon>Tracheophyta</taxon>
        <taxon>Spermatophyta</taxon>
        <taxon>Magnoliopsida</taxon>
        <taxon>Liliopsida</taxon>
        <taxon>Poales</taxon>
        <taxon>Poaceae</taxon>
        <taxon>PACMAD clade</taxon>
        <taxon>Panicoideae</taxon>
        <taxon>Andropogonodae</taxon>
        <taxon>Andropogoneae</taxon>
        <taxon>Saccharinae</taxon>
        <taxon>Miscanthus</taxon>
    </lineage>
</organism>
<feature type="compositionally biased region" description="Basic residues" evidence="2">
    <location>
        <begin position="352"/>
        <end position="387"/>
    </location>
</feature>
<feature type="compositionally biased region" description="Basic residues" evidence="2">
    <location>
        <begin position="452"/>
        <end position="465"/>
    </location>
</feature>
<feature type="compositionally biased region" description="Basic and acidic residues" evidence="2">
    <location>
        <begin position="592"/>
        <end position="601"/>
    </location>
</feature>
<feature type="compositionally biased region" description="Low complexity" evidence="2">
    <location>
        <begin position="278"/>
        <end position="292"/>
    </location>
</feature>
<feature type="compositionally biased region" description="Basic and acidic residues" evidence="2">
    <location>
        <begin position="501"/>
        <end position="552"/>
    </location>
</feature>
<dbReference type="OrthoDB" id="163257at2759"/>
<dbReference type="PANTHER" id="PTHR23148:SF0">
    <property type="entry name" value="SERINE_ARGININE REPETITIVE MATRIX PROTEIN 1"/>
    <property type="match status" value="1"/>
</dbReference>
<dbReference type="InterPro" id="IPR052225">
    <property type="entry name" value="Ser/Arg_repetitive_matrix"/>
</dbReference>
<dbReference type="GO" id="GO:0006397">
    <property type="term" value="P:mRNA processing"/>
    <property type="evidence" value="ECO:0007669"/>
    <property type="project" value="UniProtKB-KW"/>
</dbReference>
<dbReference type="GO" id="GO:0048024">
    <property type="term" value="P:regulation of mRNA splicing, via spliceosome"/>
    <property type="evidence" value="ECO:0007669"/>
    <property type="project" value="TreeGrafter"/>
</dbReference>
<feature type="compositionally biased region" description="Basic and acidic residues" evidence="2">
    <location>
        <begin position="839"/>
        <end position="852"/>
    </location>
</feature>
<feature type="compositionally biased region" description="Basic residues" evidence="2">
    <location>
        <begin position="293"/>
        <end position="303"/>
    </location>
</feature>
<feature type="compositionally biased region" description="Basic residues" evidence="2">
    <location>
        <begin position="404"/>
        <end position="437"/>
    </location>
</feature>
<dbReference type="Gene3D" id="1.20.1390.10">
    <property type="entry name" value="PWI domain"/>
    <property type="match status" value="1"/>
</dbReference>
<feature type="compositionally biased region" description="Low complexity" evidence="2">
    <location>
        <begin position="440"/>
        <end position="451"/>
    </location>
</feature>
<feature type="compositionally biased region" description="Basic residues" evidence="2">
    <location>
        <begin position="312"/>
        <end position="325"/>
    </location>
</feature>